<name>A0A8H4X9N7_9HYPO</name>
<dbReference type="AlphaFoldDB" id="A0A8H4X9N7"/>
<gene>
    <name evidence="2" type="ORF">FSARC_5273</name>
</gene>
<evidence type="ECO:0000256" key="1">
    <source>
        <dbReference type="SAM" id="MobiDB-lite"/>
    </source>
</evidence>
<feature type="region of interest" description="Disordered" evidence="1">
    <location>
        <begin position="181"/>
        <end position="217"/>
    </location>
</feature>
<organism evidence="2 3">
    <name type="scientific">Fusarium sarcochroum</name>
    <dbReference type="NCBI Taxonomy" id="1208366"/>
    <lineage>
        <taxon>Eukaryota</taxon>
        <taxon>Fungi</taxon>
        <taxon>Dikarya</taxon>
        <taxon>Ascomycota</taxon>
        <taxon>Pezizomycotina</taxon>
        <taxon>Sordariomycetes</taxon>
        <taxon>Hypocreomycetidae</taxon>
        <taxon>Hypocreales</taxon>
        <taxon>Nectriaceae</taxon>
        <taxon>Fusarium</taxon>
        <taxon>Fusarium lateritium species complex</taxon>
    </lineage>
</organism>
<feature type="region of interest" description="Disordered" evidence="1">
    <location>
        <begin position="1"/>
        <end position="154"/>
    </location>
</feature>
<reference evidence="2" key="2">
    <citation type="submission" date="2020-05" db="EMBL/GenBank/DDBJ databases">
        <authorList>
            <person name="Kim H.-S."/>
            <person name="Proctor R.H."/>
            <person name="Brown D.W."/>
        </authorList>
    </citation>
    <scope>NUCLEOTIDE SEQUENCE</scope>
    <source>
        <strain evidence="2">NRRL 20472</strain>
    </source>
</reference>
<dbReference type="Proteomes" id="UP000622797">
    <property type="component" value="Unassembled WGS sequence"/>
</dbReference>
<evidence type="ECO:0000313" key="3">
    <source>
        <dbReference type="Proteomes" id="UP000622797"/>
    </source>
</evidence>
<feature type="compositionally biased region" description="Basic and acidic residues" evidence="1">
    <location>
        <begin position="32"/>
        <end position="44"/>
    </location>
</feature>
<protein>
    <submittedName>
        <fullName evidence="2">Uncharacterized protein</fullName>
    </submittedName>
</protein>
<feature type="compositionally biased region" description="Polar residues" evidence="1">
    <location>
        <begin position="140"/>
        <end position="151"/>
    </location>
</feature>
<evidence type="ECO:0000313" key="2">
    <source>
        <dbReference type="EMBL" id="KAF4967112.1"/>
    </source>
</evidence>
<sequence>MAEWESLLRGILWEPNTQKKKRPRSELTQQPDPKRTREPSHGETIHAALDGSVQSVQPPPLNPESDRNISRLEQNGGGGNTQLVQTLMNNHDTSNLDPCSSSPSDGRAFVPCEKPGEIDDTTTSGSSPTRERYDAAPDQCLSTSQNESTSSVEDEATLSHTFVISQKLNVLPKRCHLLDQEVKREPEDIQNYASAPPSKEDNSDSGGARETDHGPPR</sequence>
<feature type="compositionally biased region" description="Basic and acidic residues" evidence="1">
    <location>
        <begin position="198"/>
        <end position="217"/>
    </location>
</feature>
<feature type="compositionally biased region" description="Polar residues" evidence="1">
    <location>
        <begin position="81"/>
        <end position="104"/>
    </location>
</feature>
<keyword evidence="3" id="KW-1185">Reference proteome</keyword>
<proteinExistence type="predicted"/>
<dbReference type="EMBL" id="JABEXW010000253">
    <property type="protein sequence ID" value="KAF4967112.1"/>
    <property type="molecule type" value="Genomic_DNA"/>
</dbReference>
<comment type="caution">
    <text evidence="2">The sequence shown here is derived from an EMBL/GenBank/DDBJ whole genome shotgun (WGS) entry which is preliminary data.</text>
</comment>
<accession>A0A8H4X9N7</accession>
<reference evidence="2" key="1">
    <citation type="journal article" date="2020" name="BMC Genomics">
        <title>Correction to: Identification and distribution of gene clusters required for synthesis of sphingolipid metabolism inhibitors in diverse species of the filamentous fungus Fusarium.</title>
        <authorList>
            <person name="Kim H.S."/>
            <person name="Lohmar J.M."/>
            <person name="Busman M."/>
            <person name="Brown D.W."/>
            <person name="Naumann T.A."/>
            <person name="Divon H.H."/>
            <person name="Lysoe E."/>
            <person name="Uhlig S."/>
            <person name="Proctor R.H."/>
        </authorList>
    </citation>
    <scope>NUCLEOTIDE SEQUENCE</scope>
    <source>
        <strain evidence="2">NRRL 20472</strain>
    </source>
</reference>